<dbReference type="InParanoid" id="A0A1X7VUB8"/>
<evidence type="ECO:0000313" key="1">
    <source>
        <dbReference type="EnsemblMetazoa" id="Aqu2.1.43692_001"/>
    </source>
</evidence>
<accession>A0A1X7VUB8</accession>
<dbReference type="EnsemblMetazoa" id="Aqu2.1.43692_001">
    <property type="protein sequence ID" value="Aqu2.1.43692_001"/>
    <property type="gene ID" value="Aqu2.1.43692"/>
</dbReference>
<organism evidence="1">
    <name type="scientific">Amphimedon queenslandica</name>
    <name type="common">Sponge</name>
    <dbReference type="NCBI Taxonomy" id="400682"/>
    <lineage>
        <taxon>Eukaryota</taxon>
        <taxon>Metazoa</taxon>
        <taxon>Porifera</taxon>
        <taxon>Demospongiae</taxon>
        <taxon>Heteroscleromorpha</taxon>
        <taxon>Haplosclerida</taxon>
        <taxon>Niphatidae</taxon>
        <taxon>Amphimedon</taxon>
    </lineage>
</organism>
<sequence length="60" mass="6659">LPGNGIDKRNREQIAAILQCTETEYREIKVTVPSMQIKAKWTKRSCGLFALAFAMSICAG</sequence>
<protein>
    <submittedName>
        <fullName evidence="1">Uncharacterized protein</fullName>
    </submittedName>
</protein>
<reference evidence="1" key="1">
    <citation type="submission" date="2017-05" db="UniProtKB">
        <authorList>
            <consortium name="EnsemblMetazoa"/>
        </authorList>
    </citation>
    <scope>IDENTIFICATION</scope>
</reference>
<dbReference type="AlphaFoldDB" id="A0A1X7VUB8"/>
<name>A0A1X7VUB8_AMPQE</name>
<proteinExistence type="predicted"/>